<comment type="caution">
    <text evidence="1">The sequence shown here is derived from an EMBL/GenBank/DDBJ whole genome shotgun (WGS) entry which is preliminary data.</text>
</comment>
<proteinExistence type="predicted"/>
<accession>A0A1J5P1P1</accession>
<gene>
    <name evidence="1" type="ORF">GALL_534600</name>
</gene>
<organism evidence="1">
    <name type="scientific">mine drainage metagenome</name>
    <dbReference type="NCBI Taxonomy" id="410659"/>
    <lineage>
        <taxon>unclassified sequences</taxon>
        <taxon>metagenomes</taxon>
        <taxon>ecological metagenomes</taxon>
    </lineage>
</organism>
<protein>
    <submittedName>
        <fullName evidence="1">Uncharacterized protein</fullName>
    </submittedName>
</protein>
<sequence>MTSILACWAIISDVGGTISPARGGAAAMAGALSEAAFSEVTLSDDILLEVAGMVTAGAAGAGECEASDIFGSTGDFSACWNATSMT</sequence>
<name>A0A1J5P1P1_9ZZZZ</name>
<reference evidence="1" key="1">
    <citation type="submission" date="2016-10" db="EMBL/GenBank/DDBJ databases">
        <title>Sequence of Gallionella enrichment culture.</title>
        <authorList>
            <person name="Poehlein A."/>
            <person name="Muehling M."/>
            <person name="Daniel R."/>
        </authorList>
    </citation>
    <scope>NUCLEOTIDE SEQUENCE</scope>
</reference>
<evidence type="ECO:0000313" key="1">
    <source>
        <dbReference type="EMBL" id="OIQ64986.1"/>
    </source>
</evidence>
<dbReference type="AlphaFoldDB" id="A0A1J5P1P1"/>
<dbReference type="EMBL" id="MLJW01007681">
    <property type="protein sequence ID" value="OIQ64986.1"/>
    <property type="molecule type" value="Genomic_DNA"/>
</dbReference>